<gene>
    <name evidence="2" type="ORF">LC_TR2682_c14_g1_i1_g.10288</name>
</gene>
<keyword evidence="1" id="KW-1133">Transmembrane helix</keyword>
<feature type="transmembrane region" description="Helical" evidence="1">
    <location>
        <begin position="65"/>
        <end position="89"/>
    </location>
</feature>
<organism evidence="2">
    <name type="scientific">Noccaea caerulescens</name>
    <name type="common">Alpine penny-cress</name>
    <name type="synonym">Thlaspi caerulescens</name>
    <dbReference type="NCBI Taxonomy" id="107243"/>
    <lineage>
        <taxon>Eukaryota</taxon>
        <taxon>Viridiplantae</taxon>
        <taxon>Streptophyta</taxon>
        <taxon>Embryophyta</taxon>
        <taxon>Tracheophyta</taxon>
        <taxon>Spermatophyta</taxon>
        <taxon>Magnoliopsida</taxon>
        <taxon>eudicotyledons</taxon>
        <taxon>Gunneridae</taxon>
        <taxon>Pentapetalae</taxon>
        <taxon>rosids</taxon>
        <taxon>malvids</taxon>
        <taxon>Brassicales</taxon>
        <taxon>Brassicaceae</taxon>
        <taxon>Coluteocarpeae</taxon>
        <taxon>Noccaea</taxon>
    </lineage>
</organism>
<reference evidence="2" key="1">
    <citation type="submission" date="2016-07" db="EMBL/GenBank/DDBJ databases">
        <title>De novo transcriptome assembly of four accessions of the metal hyperaccumulator plant Noccaea caerulescens.</title>
        <authorList>
            <person name="Blande D."/>
            <person name="Halimaa P."/>
            <person name="Tervahauta A.I."/>
            <person name="Aarts M.G."/>
            <person name="Karenlampi S.O."/>
        </authorList>
    </citation>
    <scope>NUCLEOTIDE SEQUENCE</scope>
</reference>
<keyword evidence="1" id="KW-0812">Transmembrane</keyword>
<evidence type="ECO:0000256" key="1">
    <source>
        <dbReference type="SAM" id="Phobius"/>
    </source>
</evidence>
<keyword evidence="1" id="KW-0472">Membrane</keyword>
<dbReference type="AlphaFoldDB" id="A0A1J3F6U0"/>
<dbReference type="EMBL" id="GEVK01013498">
    <property type="protein sequence ID" value="JAU39334.1"/>
    <property type="molecule type" value="Transcribed_RNA"/>
</dbReference>
<protein>
    <submittedName>
        <fullName evidence="2">Uncharacterized protein</fullName>
    </submittedName>
</protein>
<sequence>MFQLPLILSCPWAYSFVISDPFSKSVVIHVSKTLEVFSLSNIGNTGRVGVIIICLAASCNEWLMWSNILFCWLIVYLVSDYIFVFKLCLDVSAKR</sequence>
<evidence type="ECO:0000313" key="2">
    <source>
        <dbReference type="EMBL" id="JAU39334.1"/>
    </source>
</evidence>
<name>A0A1J3F6U0_NOCCA</name>
<proteinExistence type="predicted"/>
<accession>A0A1J3F6U0</accession>